<gene>
    <name evidence="6" type="ORF">CLV41_10433</name>
</gene>
<comment type="caution">
    <text evidence="6">The sequence shown here is derived from an EMBL/GenBank/DDBJ whole genome shotgun (WGS) entry which is preliminary data.</text>
</comment>
<keyword evidence="3 6" id="KW-0238">DNA-binding</keyword>
<reference evidence="6 7" key="1">
    <citation type="submission" date="2018-01" db="EMBL/GenBank/DDBJ databases">
        <title>Genomic Encyclopedia of Archaeal and Bacterial Type Strains, Phase II (KMG-II): from individual species to whole genera.</title>
        <authorList>
            <person name="Goeker M."/>
        </authorList>
    </citation>
    <scope>NUCLEOTIDE SEQUENCE [LARGE SCALE GENOMIC DNA]</scope>
    <source>
        <strain evidence="6 7">DSM 17023</strain>
    </source>
</reference>
<evidence type="ECO:0000256" key="1">
    <source>
        <dbReference type="ARBA" id="ARBA00009437"/>
    </source>
</evidence>
<protein>
    <submittedName>
        <fullName evidence="6">DNA-binding transcriptional LysR family regulator</fullName>
    </submittedName>
</protein>
<evidence type="ECO:0000256" key="3">
    <source>
        <dbReference type="ARBA" id="ARBA00023125"/>
    </source>
</evidence>
<dbReference type="GO" id="GO:0003700">
    <property type="term" value="F:DNA-binding transcription factor activity"/>
    <property type="evidence" value="ECO:0007669"/>
    <property type="project" value="InterPro"/>
</dbReference>
<accession>A0A2S3UUS0</accession>
<dbReference type="SUPFAM" id="SSF46785">
    <property type="entry name" value="Winged helix' DNA-binding domain"/>
    <property type="match status" value="1"/>
</dbReference>
<evidence type="ECO:0000313" key="6">
    <source>
        <dbReference type="EMBL" id="POF31471.1"/>
    </source>
</evidence>
<evidence type="ECO:0000256" key="2">
    <source>
        <dbReference type="ARBA" id="ARBA00023015"/>
    </source>
</evidence>
<dbReference type="GO" id="GO:0032993">
    <property type="term" value="C:protein-DNA complex"/>
    <property type="evidence" value="ECO:0007669"/>
    <property type="project" value="TreeGrafter"/>
</dbReference>
<dbReference type="InterPro" id="IPR036388">
    <property type="entry name" value="WH-like_DNA-bd_sf"/>
</dbReference>
<keyword evidence="7" id="KW-1185">Reference proteome</keyword>
<dbReference type="SUPFAM" id="SSF53850">
    <property type="entry name" value="Periplasmic binding protein-like II"/>
    <property type="match status" value="1"/>
</dbReference>
<evidence type="ECO:0000313" key="7">
    <source>
        <dbReference type="Proteomes" id="UP000236959"/>
    </source>
</evidence>
<dbReference type="CDD" id="cd05466">
    <property type="entry name" value="PBP2_LTTR_substrate"/>
    <property type="match status" value="1"/>
</dbReference>
<proteinExistence type="inferred from homology"/>
<dbReference type="Proteomes" id="UP000236959">
    <property type="component" value="Unassembled WGS sequence"/>
</dbReference>
<dbReference type="GO" id="GO:0003677">
    <property type="term" value="F:DNA binding"/>
    <property type="evidence" value="ECO:0007669"/>
    <property type="project" value="UniProtKB-KW"/>
</dbReference>
<dbReference type="PANTHER" id="PTHR30346">
    <property type="entry name" value="TRANSCRIPTIONAL DUAL REGULATOR HCAR-RELATED"/>
    <property type="match status" value="1"/>
</dbReference>
<dbReference type="InterPro" id="IPR036390">
    <property type="entry name" value="WH_DNA-bd_sf"/>
</dbReference>
<dbReference type="PROSITE" id="PS50931">
    <property type="entry name" value="HTH_LYSR"/>
    <property type="match status" value="1"/>
</dbReference>
<evidence type="ECO:0000256" key="4">
    <source>
        <dbReference type="ARBA" id="ARBA00023163"/>
    </source>
</evidence>
<dbReference type="Pfam" id="PF03466">
    <property type="entry name" value="LysR_substrate"/>
    <property type="match status" value="1"/>
</dbReference>
<dbReference type="Pfam" id="PF00126">
    <property type="entry name" value="HTH_1"/>
    <property type="match status" value="1"/>
</dbReference>
<sequence length="316" mass="35033">MIVRTGSLASAADRLGMSPSAASRMIGVLEHELKLTLFSRRNRNLDLTGEGREFLRRSQHILEGLERLTDIAAQVRSVDSDPLRLVSTVPLAISVFSPVLAIWQAENPGVRSVLNIETRFDLESKVAAREYNLGILSLPVENAIVDLDVEPLVSARYEVAMARGHRLANRETLTIQDIVDEDFVALRPAQRWRKRLDAMAMSHSFAPRIVSETSSSAAALDLVRNGLGVTLADRIHAGLQEDERLVLRPLEPDMWTDYCLVTGKGRTSVATRDFSNRIRAWLTERCYSSPALARVLRFAPEAVSSRPARSLPATAN</sequence>
<name>A0A2S3UUS0_9HYPH</name>
<dbReference type="Gene3D" id="1.10.10.10">
    <property type="entry name" value="Winged helix-like DNA-binding domain superfamily/Winged helix DNA-binding domain"/>
    <property type="match status" value="1"/>
</dbReference>
<dbReference type="Gene3D" id="3.40.190.290">
    <property type="match status" value="1"/>
</dbReference>
<comment type="similarity">
    <text evidence="1">Belongs to the LysR transcriptional regulatory family.</text>
</comment>
<evidence type="ECO:0000259" key="5">
    <source>
        <dbReference type="PROSITE" id="PS50931"/>
    </source>
</evidence>
<keyword evidence="2" id="KW-0805">Transcription regulation</keyword>
<dbReference type="InterPro" id="IPR005119">
    <property type="entry name" value="LysR_subst-bd"/>
</dbReference>
<dbReference type="PANTHER" id="PTHR30346:SF0">
    <property type="entry name" value="HCA OPERON TRANSCRIPTIONAL ACTIVATOR HCAR"/>
    <property type="match status" value="1"/>
</dbReference>
<organism evidence="6 7">
    <name type="scientific">Roseibium marinum</name>
    <dbReference type="NCBI Taxonomy" id="281252"/>
    <lineage>
        <taxon>Bacteria</taxon>
        <taxon>Pseudomonadati</taxon>
        <taxon>Pseudomonadota</taxon>
        <taxon>Alphaproteobacteria</taxon>
        <taxon>Hyphomicrobiales</taxon>
        <taxon>Stappiaceae</taxon>
        <taxon>Roseibium</taxon>
    </lineage>
</organism>
<dbReference type="EMBL" id="PPCN01000004">
    <property type="protein sequence ID" value="POF31471.1"/>
    <property type="molecule type" value="Genomic_DNA"/>
</dbReference>
<feature type="domain" description="HTH lysR-type" evidence="5">
    <location>
        <begin position="1"/>
        <end position="48"/>
    </location>
</feature>
<dbReference type="InterPro" id="IPR000847">
    <property type="entry name" value="LysR_HTH_N"/>
</dbReference>
<keyword evidence="4" id="KW-0804">Transcription</keyword>
<dbReference type="AlphaFoldDB" id="A0A2S3UUS0"/>